<organism evidence="2 3">
    <name type="scientific">Kockovaella imperatae</name>
    <dbReference type="NCBI Taxonomy" id="4999"/>
    <lineage>
        <taxon>Eukaryota</taxon>
        <taxon>Fungi</taxon>
        <taxon>Dikarya</taxon>
        <taxon>Basidiomycota</taxon>
        <taxon>Agaricomycotina</taxon>
        <taxon>Tremellomycetes</taxon>
        <taxon>Tremellales</taxon>
        <taxon>Cuniculitremaceae</taxon>
        <taxon>Kockovaella</taxon>
    </lineage>
</organism>
<dbReference type="RefSeq" id="XP_021873453.1">
    <property type="nucleotide sequence ID" value="XM_022012226.1"/>
</dbReference>
<dbReference type="EMBL" id="NBSH01000002">
    <property type="protein sequence ID" value="ORX39668.1"/>
    <property type="molecule type" value="Genomic_DNA"/>
</dbReference>
<evidence type="ECO:0000313" key="2">
    <source>
        <dbReference type="EMBL" id="ORX39668.1"/>
    </source>
</evidence>
<evidence type="ECO:0000256" key="1">
    <source>
        <dbReference type="SAM" id="MobiDB-lite"/>
    </source>
</evidence>
<keyword evidence="3" id="KW-1185">Reference proteome</keyword>
<proteinExistence type="predicted"/>
<dbReference type="AlphaFoldDB" id="A0A1Y1UNQ0"/>
<reference evidence="2 3" key="1">
    <citation type="submission" date="2017-03" db="EMBL/GenBank/DDBJ databases">
        <title>Widespread Adenine N6-methylation of Active Genes in Fungi.</title>
        <authorList>
            <consortium name="DOE Joint Genome Institute"/>
            <person name="Mondo S.J."/>
            <person name="Dannebaum R.O."/>
            <person name="Kuo R.C."/>
            <person name="Louie K.B."/>
            <person name="Bewick A.J."/>
            <person name="Labutti K."/>
            <person name="Haridas S."/>
            <person name="Kuo A."/>
            <person name="Salamov A."/>
            <person name="Ahrendt S.R."/>
            <person name="Lau R."/>
            <person name="Bowen B.P."/>
            <person name="Lipzen A."/>
            <person name="Sullivan W."/>
            <person name="Andreopoulos W.B."/>
            <person name="Clum A."/>
            <person name="Lindquist E."/>
            <person name="Daum C."/>
            <person name="Northen T.R."/>
            <person name="Ramamoorthy G."/>
            <person name="Schmitz R.J."/>
            <person name="Gryganskyi A."/>
            <person name="Culley D."/>
            <person name="Magnuson J."/>
            <person name="James T.Y."/>
            <person name="O'Malley M.A."/>
            <person name="Stajich J.E."/>
            <person name="Spatafora J.W."/>
            <person name="Visel A."/>
            <person name="Grigoriev I.V."/>
        </authorList>
    </citation>
    <scope>NUCLEOTIDE SEQUENCE [LARGE SCALE GENOMIC DNA]</scope>
    <source>
        <strain evidence="2 3">NRRL Y-17943</strain>
    </source>
</reference>
<feature type="compositionally biased region" description="Polar residues" evidence="1">
    <location>
        <begin position="55"/>
        <end position="65"/>
    </location>
</feature>
<dbReference type="Proteomes" id="UP000193218">
    <property type="component" value="Unassembled WGS sequence"/>
</dbReference>
<comment type="caution">
    <text evidence="2">The sequence shown here is derived from an EMBL/GenBank/DDBJ whole genome shotgun (WGS) entry which is preliminary data.</text>
</comment>
<dbReference type="GeneID" id="33554034"/>
<accession>A0A1Y1UNQ0</accession>
<name>A0A1Y1UNQ0_9TREE</name>
<protein>
    <submittedName>
        <fullName evidence="2">Uncharacterized protein</fullName>
    </submittedName>
</protein>
<dbReference type="InParanoid" id="A0A1Y1UNQ0"/>
<feature type="region of interest" description="Disordered" evidence="1">
    <location>
        <begin position="45"/>
        <end position="94"/>
    </location>
</feature>
<sequence length="172" mass="18967">MNDTLIRTRTIARIKSERSGQGQTLARRHEDEERVWMDTQRAARLPHRHGHRDSYAQNGFASSPTPRVGEVMSPGMAFPARMGGGNSTPSRRPIPYHAFTAASGDSTLSGSTYSFPSSRGLSLKDEPAWLGIPSGASRETPVKEEKHRQWDTGPQTFAEMGFIDVCVVEVLV</sequence>
<gene>
    <name evidence="2" type="ORF">BD324DRAFT_226098</name>
</gene>
<evidence type="ECO:0000313" key="3">
    <source>
        <dbReference type="Proteomes" id="UP000193218"/>
    </source>
</evidence>